<keyword evidence="3" id="KW-1185">Reference proteome</keyword>
<dbReference type="OrthoDB" id="3637949at2759"/>
<feature type="compositionally biased region" description="Basic residues" evidence="1">
    <location>
        <begin position="169"/>
        <end position="178"/>
    </location>
</feature>
<evidence type="ECO:0000256" key="1">
    <source>
        <dbReference type="SAM" id="MobiDB-lite"/>
    </source>
</evidence>
<protein>
    <submittedName>
        <fullName evidence="2">Uncharacterized protein</fullName>
    </submittedName>
</protein>
<evidence type="ECO:0000313" key="3">
    <source>
        <dbReference type="Proteomes" id="UP000799539"/>
    </source>
</evidence>
<feature type="region of interest" description="Disordered" evidence="1">
    <location>
        <begin position="151"/>
        <end position="186"/>
    </location>
</feature>
<dbReference type="Proteomes" id="UP000799539">
    <property type="component" value="Unassembled WGS sequence"/>
</dbReference>
<gene>
    <name evidence="2" type="ORF">CERZMDRAFT_98491</name>
</gene>
<name>A0A6A6FDS8_9PEZI</name>
<evidence type="ECO:0000313" key="2">
    <source>
        <dbReference type="EMBL" id="KAF2211610.1"/>
    </source>
</evidence>
<feature type="region of interest" description="Disordered" evidence="1">
    <location>
        <begin position="452"/>
        <end position="479"/>
    </location>
</feature>
<proteinExistence type="predicted"/>
<accession>A0A6A6FDS8</accession>
<feature type="compositionally biased region" description="Polar residues" evidence="1">
    <location>
        <begin position="151"/>
        <end position="160"/>
    </location>
</feature>
<feature type="compositionally biased region" description="Basic and acidic residues" evidence="1">
    <location>
        <begin position="302"/>
        <end position="312"/>
    </location>
</feature>
<feature type="compositionally biased region" description="Basic and acidic residues" evidence="1">
    <location>
        <begin position="452"/>
        <end position="464"/>
    </location>
</feature>
<organism evidence="2 3">
    <name type="scientific">Cercospora zeae-maydis SCOH1-5</name>
    <dbReference type="NCBI Taxonomy" id="717836"/>
    <lineage>
        <taxon>Eukaryota</taxon>
        <taxon>Fungi</taxon>
        <taxon>Dikarya</taxon>
        <taxon>Ascomycota</taxon>
        <taxon>Pezizomycotina</taxon>
        <taxon>Dothideomycetes</taxon>
        <taxon>Dothideomycetidae</taxon>
        <taxon>Mycosphaerellales</taxon>
        <taxon>Mycosphaerellaceae</taxon>
        <taxon>Cercospora</taxon>
    </lineage>
</organism>
<dbReference type="EMBL" id="ML992676">
    <property type="protein sequence ID" value="KAF2211610.1"/>
    <property type="molecule type" value="Genomic_DNA"/>
</dbReference>
<feature type="compositionally biased region" description="Polar residues" evidence="1">
    <location>
        <begin position="204"/>
        <end position="214"/>
    </location>
</feature>
<feature type="region of interest" description="Disordered" evidence="1">
    <location>
        <begin position="204"/>
        <end position="227"/>
    </location>
</feature>
<sequence>MFEEQGDAGPLATYHEYVDFFEDEERAWRLFLDSRFKWPTADGDTRVLGHPSSCRRNRHALPPSVAFWDTRETAKEARGPQRCQNARRASDSNAGGRMAEVESARELDRADSITAIDNEVEDNNVPRGIVWVVRKRSIAIIKNAILKRTSLNDQGACSHSSAREASRNARPRKLKHGQPQHMQPKQRSIFPGYLFGEKIAQQQRAVADTEGTTNADRHEKRKASRALSGIFADKTQLIVKKLRKKGDEQHNPGENAISGAYSAKVLMPDDATIVASTGNSHPSSQQLRITDDDTSPAHSRRSAVEEPIKSEAELSGSEYASALEELQPLIACPATTGRISQKNAVVEKTSTNQCRQQMPVLQPAETALTPKNFKTSPAEMALYGRNLVVAVERQAKKGCMDSERVEQRFDRIFRRLEADDAAHQESVQRQYLADVEAERCQRNRKHWAAMREWESKGRPVEDSWRCGGKAKPGSSPGNK</sequence>
<dbReference type="AlphaFoldDB" id="A0A6A6FDS8"/>
<reference evidence="2" key="1">
    <citation type="journal article" date="2020" name="Stud. Mycol.">
        <title>101 Dothideomycetes genomes: a test case for predicting lifestyles and emergence of pathogens.</title>
        <authorList>
            <person name="Haridas S."/>
            <person name="Albert R."/>
            <person name="Binder M."/>
            <person name="Bloem J."/>
            <person name="Labutti K."/>
            <person name="Salamov A."/>
            <person name="Andreopoulos B."/>
            <person name="Baker S."/>
            <person name="Barry K."/>
            <person name="Bills G."/>
            <person name="Bluhm B."/>
            <person name="Cannon C."/>
            <person name="Castanera R."/>
            <person name="Culley D."/>
            <person name="Daum C."/>
            <person name="Ezra D."/>
            <person name="Gonzalez J."/>
            <person name="Henrissat B."/>
            <person name="Kuo A."/>
            <person name="Liang C."/>
            <person name="Lipzen A."/>
            <person name="Lutzoni F."/>
            <person name="Magnuson J."/>
            <person name="Mondo S."/>
            <person name="Nolan M."/>
            <person name="Ohm R."/>
            <person name="Pangilinan J."/>
            <person name="Park H.-J."/>
            <person name="Ramirez L."/>
            <person name="Alfaro M."/>
            <person name="Sun H."/>
            <person name="Tritt A."/>
            <person name="Yoshinaga Y."/>
            <person name="Zwiers L.-H."/>
            <person name="Turgeon B."/>
            <person name="Goodwin S."/>
            <person name="Spatafora J."/>
            <person name="Crous P."/>
            <person name="Grigoriev I."/>
        </authorList>
    </citation>
    <scope>NUCLEOTIDE SEQUENCE</scope>
    <source>
        <strain evidence="2">SCOH1-5</strain>
    </source>
</reference>
<feature type="region of interest" description="Disordered" evidence="1">
    <location>
        <begin position="274"/>
        <end position="313"/>
    </location>
</feature>
<feature type="region of interest" description="Disordered" evidence="1">
    <location>
        <begin position="83"/>
        <end position="105"/>
    </location>
</feature>
<feature type="compositionally biased region" description="Polar residues" evidence="1">
    <location>
        <begin position="274"/>
        <end position="288"/>
    </location>
</feature>